<evidence type="ECO:0000256" key="14">
    <source>
        <dbReference type="ARBA" id="ARBA00048294"/>
    </source>
</evidence>
<name>A0A2U2ADX0_9GAMM</name>
<dbReference type="InterPro" id="IPR023234">
    <property type="entry name" value="NarG-like_domain"/>
</dbReference>
<evidence type="ECO:0000256" key="17">
    <source>
        <dbReference type="SAM" id="Phobius"/>
    </source>
</evidence>
<evidence type="ECO:0000256" key="13">
    <source>
        <dbReference type="ARBA" id="ARBA00023136"/>
    </source>
</evidence>
<keyword evidence="6 17" id="KW-0812">Transmembrane</keyword>
<comment type="caution">
    <text evidence="19">The sequence shown here is derived from an EMBL/GenBank/DDBJ whole genome shotgun (WGS) entry which is preliminary data.</text>
</comment>
<keyword evidence="5 16" id="KW-0349">Heme</keyword>
<dbReference type="InterPro" id="IPR051936">
    <property type="entry name" value="Heme-iron_electron_transfer"/>
</dbReference>
<keyword evidence="4" id="KW-1003">Cell membrane</keyword>
<dbReference type="RefSeq" id="WP_109189509.1">
    <property type="nucleotide sequence ID" value="NZ_BMYA01000002.1"/>
</dbReference>
<protein>
    <recommendedName>
        <fullName evidence="2">nitrate reductase (quinone)</fullName>
        <ecNumber evidence="2">1.7.5.1</ecNumber>
    </recommendedName>
</protein>
<evidence type="ECO:0000256" key="1">
    <source>
        <dbReference type="ARBA" id="ARBA00004651"/>
    </source>
</evidence>
<evidence type="ECO:0000259" key="18">
    <source>
        <dbReference type="Pfam" id="PF02665"/>
    </source>
</evidence>
<dbReference type="PANTHER" id="PTHR30598:SF3">
    <property type="entry name" value="RESPIRATORY NITRATE REDUCTASE 1 GAMMA CHAIN"/>
    <property type="match status" value="1"/>
</dbReference>
<dbReference type="InterPro" id="IPR036197">
    <property type="entry name" value="NarG-like_sf"/>
</dbReference>
<dbReference type="EMBL" id="QEWQ01000004">
    <property type="protein sequence ID" value="PWD80858.1"/>
    <property type="molecule type" value="Genomic_DNA"/>
</dbReference>
<dbReference type="InterPro" id="IPR003816">
    <property type="entry name" value="Nitrate_red_gam"/>
</dbReference>
<evidence type="ECO:0000256" key="10">
    <source>
        <dbReference type="ARBA" id="ARBA00023002"/>
    </source>
</evidence>
<feature type="transmembrane region" description="Helical" evidence="17">
    <location>
        <begin position="89"/>
        <end position="110"/>
    </location>
</feature>
<evidence type="ECO:0000256" key="9">
    <source>
        <dbReference type="ARBA" id="ARBA00022989"/>
    </source>
</evidence>
<dbReference type="OrthoDB" id="9788113at2"/>
<dbReference type="Gene3D" id="1.20.950.20">
    <property type="entry name" value="Transmembrane di-heme cytochromes, Chain C"/>
    <property type="match status" value="1"/>
</dbReference>
<dbReference type="GO" id="GO:0042128">
    <property type="term" value="P:nitrate assimilation"/>
    <property type="evidence" value="ECO:0007669"/>
    <property type="project" value="UniProtKB-KW"/>
</dbReference>
<keyword evidence="8" id="KW-0249">Electron transport</keyword>
<dbReference type="GO" id="GO:0005886">
    <property type="term" value="C:plasma membrane"/>
    <property type="evidence" value="ECO:0007669"/>
    <property type="project" value="UniProtKB-SubCell"/>
</dbReference>
<evidence type="ECO:0000256" key="2">
    <source>
        <dbReference type="ARBA" id="ARBA00012500"/>
    </source>
</evidence>
<feature type="binding site" description="axial binding residue" evidence="16">
    <location>
        <position position="66"/>
    </location>
    <ligand>
        <name>heme b</name>
        <dbReference type="ChEBI" id="CHEBI:60344"/>
        <label>2</label>
    </ligand>
    <ligandPart>
        <name>Fe</name>
        <dbReference type="ChEBI" id="CHEBI:18248"/>
    </ligandPart>
</feature>
<dbReference type="SUPFAM" id="SSF103501">
    <property type="entry name" value="Respiratory nitrate reductase 1 gamma chain"/>
    <property type="match status" value="1"/>
</dbReference>
<evidence type="ECO:0000313" key="19">
    <source>
        <dbReference type="EMBL" id="PWD80858.1"/>
    </source>
</evidence>
<evidence type="ECO:0000256" key="8">
    <source>
        <dbReference type="ARBA" id="ARBA00022982"/>
    </source>
</evidence>
<feature type="transmembrane region" description="Helical" evidence="17">
    <location>
        <begin position="189"/>
        <end position="218"/>
    </location>
</feature>
<evidence type="ECO:0000256" key="5">
    <source>
        <dbReference type="ARBA" id="ARBA00022617"/>
    </source>
</evidence>
<dbReference type="NCBIfam" id="TIGR00351">
    <property type="entry name" value="narI"/>
    <property type="match status" value="1"/>
</dbReference>
<dbReference type="GO" id="GO:0160182">
    <property type="term" value="F:nitrate reductase (quinone) activity"/>
    <property type="evidence" value="ECO:0007669"/>
    <property type="project" value="UniProtKB-EC"/>
</dbReference>
<gene>
    <name evidence="19" type="primary">narI</name>
    <name evidence="19" type="ORF">DC083_07050</name>
</gene>
<dbReference type="FunFam" id="1.20.950.20:FF:000001">
    <property type="entry name" value="Respiratory nitrate reductase subunit gamma"/>
    <property type="match status" value="1"/>
</dbReference>
<comment type="catalytic activity">
    <reaction evidence="14">
        <text>nitrate + a quinol = a quinone + nitrite + H2O</text>
        <dbReference type="Rhea" id="RHEA:56144"/>
        <dbReference type="ChEBI" id="CHEBI:15377"/>
        <dbReference type="ChEBI" id="CHEBI:16301"/>
        <dbReference type="ChEBI" id="CHEBI:17632"/>
        <dbReference type="ChEBI" id="CHEBI:24646"/>
        <dbReference type="ChEBI" id="CHEBI:132124"/>
        <dbReference type="EC" id="1.7.5.1"/>
    </reaction>
</comment>
<evidence type="ECO:0000256" key="15">
    <source>
        <dbReference type="ARBA" id="ARBA00063882"/>
    </source>
</evidence>
<keyword evidence="3" id="KW-0813">Transport</keyword>
<keyword evidence="10" id="KW-0560">Oxidoreductase</keyword>
<evidence type="ECO:0000256" key="6">
    <source>
        <dbReference type="ARBA" id="ARBA00022692"/>
    </source>
</evidence>
<keyword evidence="9 17" id="KW-1133">Transmembrane helix</keyword>
<dbReference type="AlphaFoldDB" id="A0A2U2ADX0"/>
<sequence length="230" mass="26112">MNYLDTFLFGIYPYIALSIFLFGSLVRFDREQYSWKSDSSQLLQPQYLRLGNILFHLGIIGLFLGHFVGLLTPVQVWDFLGVSHSSKQILAMTAGGIMGTIALIGLLILIYRRFSSARLMATSTWRDKLVLIWILITLLLGLSTIIVSSHHTDGEEMLKLMHWAQYIVTFRGGAVDLLAGVSPIFKAHIFMGITLFVIFPFTRLVHIWSGIGTVAYLGRRPQLVRSRRYE</sequence>
<keyword evidence="11 16" id="KW-0408">Iron</keyword>
<feature type="binding site" description="axial binding residue" evidence="16">
    <location>
        <position position="206"/>
    </location>
    <ligand>
        <name>heme b</name>
        <dbReference type="ChEBI" id="CHEBI:60344"/>
        <label>1</label>
    </ligand>
    <ligandPart>
        <name>Fe</name>
        <dbReference type="ChEBI" id="CHEBI:18248"/>
    </ligandPart>
</feature>
<comment type="subcellular location">
    <subcellularLocation>
        <location evidence="1">Cell membrane</location>
        <topology evidence="1">Multi-pass membrane protein</topology>
    </subcellularLocation>
</comment>
<evidence type="ECO:0000313" key="20">
    <source>
        <dbReference type="Proteomes" id="UP000245020"/>
    </source>
</evidence>
<keyword evidence="12" id="KW-0534">Nitrate assimilation</keyword>
<feature type="transmembrane region" description="Helical" evidence="17">
    <location>
        <begin position="130"/>
        <end position="151"/>
    </location>
</feature>
<dbReference type="EC" id="1.7.5.1" evidence="2"/>
<evidence type="ECO:0000256" key="16">
    <source>
        <dbReference type="PIRSR" id="PIRSR603816-1"/>
    </source>
</evidence>
<evidence type="ECO:0000256" key="12">
    <source>
        <dbReference type="ARBA" id="ARBA00023063"/>
    </source>
</evidence>
<reference evidence="20" key="1">
    <citation type="submission" date="2018-05" db="EMBL/GenBank/DDBJ databases">
        <title>Ignatzschineria dubaiensis sp. nov., isolated from necrotic foot tissues of dromedaries (Camelus dromedarius) and associated maggots in Dubai, United Arab Emirates.</title>
        <authorList>
            <person name="Tsang C.C."/>
            <person name="Tang J.Y.M."/>
            <person name="Fong J.Y.H."/>
            <person name="Kinne J."/>
            <person name="Lee H.H."/>
            <person name="Joseph M."/>
            <person name="Jose S."/>
            <person name="Schuster R.K."/>
            <person name="Tang Y."/>
            <person name="Sivakumar S."/>
            <person name="Chen J.H.K."/>
            <person name="Teng J.L.L."/>
            <person name="Lau S.K.P."/>
            <person name="Wernery U."/>
            <person name="Woo P.C.Y."/>
        </authorList>
    </citation>
    <scope>NUCLEOTIDE SEQUENCE [LARGE SCALE GENOMIC DNA]</scope>
    <source>
        <strain evidence="20">KCTC 22644</strain>
    </source>
</reference>
<evidence type="ECO:0000256" key="7">
    <source>
        <dbReference type="ARBA" id="ARBA00022723"/>
    </source>
</evidence>
<evidence type="ECO:0000256" key="11">
    <source>
        <dbReference type="ARBA" id="ARBA00023004"/>
    </source>
</evidence>
<dbReference type="Pfam" id="PF02665">
    <property type="entry name" value="Nitrate_red_gam"/>
    <property type="match status" value="1"/>
</dbReference>
<feature type="transmembrane region" description="Helical" evidence="17">
    <location>
        <begin position="6"/>
        <end position="26"/>
    </location>
</feature>
<keyword evidence="20" id="KW-1185">Reference proteome</keyword>
<evidence type="ECO:0000256" key="3">
    <source>
        <dbReference type="ARBA" id="ARBA00022448"/>
    </source>
</evidence>
<dbReference type="GO" id="GO:0046872">
    <property type="term" value="F:metal ion binding"/>
    <property type="evidence" value="ECO:0007669"/>
    <property type="project" value="UniProtKB-KW"/>
</dbReference>
<dbReference type="GO" id="GO:0020037">
    <property type="term" value="F:heme binding"/>
    <property type="evidence" value="ECO:0007669"/>
    <property type="project" value="TreeGrafter"/>
</dbReference>
<feature type="binding site" description="axial binding residue" evidence="16">
    <location>
        <position position="188"/>
    </location>
    <ligand>
        <name>heme b</name>
        <dbReference type="ChEBI" id="CHEBI:60344"/>
        <label>1</label>
    </ligand>
    <ligandPart>
        <name>Fe</name>
        <dbReference type="ChEBI" id="CHEBI:18248"/>
    </ligandPart>
</feature>
<keyword evidence="7" id="KW-0479">Metal-binding</keyword>
<dbReference type="GO" id="GO:0009055">
    <property type="term" value="F:electron transfer activity"/>
    <property type="evidence" value="ECO:0007669"/>
    <property type="project" value="TreeGrafter"/>
</dbReference>
<evidence type="ECO:0000256" key="4">
    <source>
        <dbReference type="ARBA" id="ARBA00022475"/>
    </source>
</evidence>
<accession>A0A2U2ADX0</accession>
<proteinExistence type="predicted"/>
<keyword evidence="13 17" id="KW-0472">Membrane</keyword>
<feature type="transmembrane region" description="Helical" evidence="17">
    <location>
        <begin position="47"/>
        <end position="69"/>
    </location>
</feature>
<feature type="domain" description="NarG-like" evidence="18">
    <location>
        <begin position="5"/>
        <end position="227"/>
    </location>
</feature>
<dbReference type="GO" id="GO:0009325">
    <property type="term" value="C:nitrate reductase complex"/>
    <property type="evidence" value="ECO:0007669"/>
    <property type="project" value="InterPro"/>
</dbReference>
<dbReference type="PANTHER" id="PTHR30598">
    <property type="entry name" value="NITRATE REDUCTASE PRIVATE CHAPERONE, REDOX ENZYME MATURATION PROTEIN REMP FAMILY"/>
    <property type="match status" value="1"/>
</dbReference>
<comment type="subunit">
    <text evidence="15">Dimer of heterotrimers each composed of an alpha, a beta and a gamma chain. Alpha and beta are catalytic chains; gamma chains are involved in binding the enzyme complex to the cytoplasmic membrane.</text>
</comment>
<dbReference type="GO" id="GO:0019645">
    <property type="term" value="P:anaerobic electron transport chain"/>
    <property type="evidence" value="ECO:0007669"/>
    <property type="project" value="UniProtKB-ARBA"/>
</dbReference>
<dbReference type="Proteomes" id="UP000245020">
    <property type="component" value="Unassembled WGS sequence"/>
</dbReference>
<organism evidence="19 20">
    <name type="scientific">Ignatzschineria ureiclastica</name>
    <dbReference type="NCBI Taxonomy" id="472582"/>
    <lineage>
        <taxon>Bacteria</taxon>
        <taxon>Pseudomonadati</taxon>
        <taxon>Pseudomonadota</taxon>
        <taxon>Gammaproteobacteria</taxon>
        <taxon>Cardiobacteriales</taxon>
        <taxon>Ignatzschineriaceae</taxon>
        <taxon>Ignatzschineria</taxon>
    </lineage>
</organism>
<feature type="binding site" description="axial binding residue" evidence="16">
    <location>
        <position position="56"/>
    </location>
    <ligand>
        <name>heme b</name>
        <dbReference type="ChEBI" id="CHEBI:60344"/>
        <label>1</label>
    </ligand>
    <ligandPart>
        <name>Fe</name>
        <dbReference type="ChEBI" id="CHEBI:18248"/>
    </ligandPart>
</feature>